<comment type="caution">
    <text evidence="1">The sequence shown here is derived from an EMBL/GenBank/DDBJ whole genome shotgun (WGS) entry which is preliminary data.</text>
</comment>
<dbReference type="Proteomes" id="UP001062846">
    <property type="component" value="Chromosome 3"/>
</dbReference>
<keyword evidence="2" id="KW-1185">Reference proteome</keyword>
<dbReference type="EMBL" id="CM046390">
    <property type="protein sequence ID" value="KAI8562373.1"/>
    <property type="molecule type" value="Genomic_DNA"/>
</dbReference>
<name>A0ACC0PCC9_RHOML</name>
<reference evidence="1" key="1">
    <citation type="submission" date="2022-02" db="EMBL/GenBank/DDBJ databases">
        <title>Plant Genome Project.</title>
        <authorList>
            <person name="Zhang R.-G."/>
        </authorList>
    </citation>
    <scope>NUCLEOTIDE SEQUENCE</scope>
    <source>
        <strain evidence="1">AT1</strain>
    </source>
</reference>
<gene>
    <name evidence="1" type="ORF">RHMOL_Rhmol03G0031400</name>
</gene>
<evidence type="ECO:0000313" key="1">
    <source>
        <dbReference type="EMBL" id="KAI8562373.1"/>
    </source>
</evidence>
<evidence type="ECO:0000313" key="2">
    <source>
        <dbReference type="Proteomes" id="UP001062846"/>
    </source>
</evidence>
<sequence>MAGRDSKNNQPTPLSLSPSHLLHQNLDFNPAEYSQPNKGKMTLTSQSQEAVSRSPVQVRSQPYSGFVSDEAEEYPFYTKGSKALLRARVEIAKYSIPRVALRLQRAKRKRDDPDEDLDAEIDWALKQAGSLVLDWSEIGDDRPLSGCSFSCDGNMLATCASSRVAKLWSMPQVKKVFGISFSPNGYHLATGGEHNSWRIWDLRKRKSLFGHLEILSLSRHYPVMKDELHHWKLQEYSRLLFLLLVANGQYIATVSSDRTIKHWSSRKSGKEKDMEIDQIDF</sequence>
<proteinExistence type="predicted"/>
<organism evidence="1 2">
    <name type="scientific">Rhododendron molle</name>
    <name type="common">Chinese azalea</name>
    <name type="synonym">Azalea mollis</name>
    <dbReference type="NCBI Taxonomy" id="49168"/>
    <lineage>
        <taxon>Eukaryota</taxon>
        <taxon>Viridiplantae</taxon>
        <taxon>Streptophyta</taxon>
        <taxon>Embryophyta</taxon>
        <taxon>Tracheophyta</taxon>
        <taxon>Spermatophyta</taxon>
        <taxon>Magnoliopsida</taxon>
        <taxon>eudicotyledons</taxon>
        <taxon>Gunneridae</taxon>
        <taxon>Pentapetalae</taxon>
        <taxon>asterids</taxon>
        <taxon>Ericales</taxon>
        <taxon>Ericaceae</taxon>
        <taxon>Ericoideae</taxon>
        <taxon>Rhodoreae</taxon>
        <taxon>Rhododendron</taxon>
    </lineage>
</organism>
<protein>
    <submittedName>
        <fullName evidence="1">Uncharacterized protein</fullName>
    </submittedName>
</protein>
<accession>A0ACC0PCC9</accession>